<dbReference type="Gene3D" id="1.20.140.10">
    <property type="entry name" value="Butyryl-CoA Dehydrogenase, subunit A, domain 3"/>
    <property type="match status" value="1"/>
</dbReference>
<evidence type="ECO:0000313" key="10">
    <source>
        <dbReference type="Proteomes" id="UP000549009"/>
    </source>
</evidence>
<dbReference type="GO" id="GO:0003995">
    <property type="term" value="F:acyl-CoA dehydrogenase activity"/>
    <property type="evidence" value="ECO:0007669"/>
    <property type="project" value="TreeGrafter"/>
</dbReference>
<reference evidence="9 10" key="1">
    <citation type="submission" date="2020-08" db="EMBL/GenBank/DDBJ databases">
        <title>Genomic Encyclopedia of Type Strains, Phase III (KMG-III): the genomes of soil and plant-associated and newly described type strains.</title>
        <authorList>
            <person name="Whitman W."/>
        </authorList>
    </citation>
    <scope>NUCLEOTIDE SEQUENCE [LARGE SCALE GENOMIC DNA]</scope>
    <source>
        <strain evidence="9 10">CECT 3146</strain>
    </source>
</reference>
<keyword evidence="4 5" id="KW-0274">FAD</keyword>
<feature type="domain" description="Acyl-CoA oxidase/dehydrogenase middle" evidence="7">
    <location>
        <begin position="125"/>
        <end position="215"/>
    </location>
</feature>
<evidence type="ECO:0000259" key="8">
    <source>
        <dbReference type="Pfam" id="PF02771"/>
    </source>
</evidence>
<comment type="caution">
    <text evidence="9">The sequence shown here is derived from an EMBL/GenBank/DDBJ whole genome shotgun (WGS) entry which is preliminary data.</text>
</comment>
<evidence type="ECO:0000256" key="2">
    <source>
        <dbReference type="ARBA" id="ARBA00009347"/>
    </source>
</evidence>
<dbReference type="EMBL" id="JACHJD010000022">
    <property type="protein sequence ID" value="MBB5108997.1"/>
    <property type="molecule type" value="Genomic_DNA"/>
</dbReference>
<dbReference type="Pfam" id="PF00441">
    <property type="entry name" value="Acyl-CoA_dh_1"/>
    <property type="match status" value="1"/>
</dbReference>
<dbReference type="InterPro" id="IPR036250">
    <property type="entry name" value="AcylCo_DH-like_C"/>
</dbReference>
<dbReference type="SUPFAM" id="SSF47203">
    <property type="entry name" value="Acyl-CoA dehydrogenase C-terminal domain-like"/>
    <property type="match status" value="1"/>
</dbReference>
<evidence type="ECO:0000259" key="6">
    <source>
        <dbReference type="Pfam" id="PF00441"/>
    </source>
</evidence>
<dbReference type="InterPro" id="IPR009100">
    <property type="entry name" value="AcylCoA_DH/oxidase_NM_dom_sf"/>
</dbReference>
<keyword evidence="3 5" id="KW-0285">Flavoprotein</keyword>
<protein>
    <submittedName>
        <fullName evidence="9">Alkylation response protein AidB-like acyl-CoA dehydrogenase</fullName>
    </submittedName>
</protein>
<dbReference type="AlphaFoldDB" id="A0A7W8B514"/>
<evidence type="ECO:0000256" key="3">
    <source>
        <dbReference type="ARBA" id="ARBA00022630"/>
    </source>
</evidence>
<dbReference type="Gene3D" id="2.40.110.10">
    <property type="entry name" value="Butyryl-CoA Dehydrogenase, subunit A, domain 2"/>
    <property type="match status" value="1"/>
</dbReference>
<sequence>MSDSLLSPRHHELRGDVRHFAEKVVARRVRRMERQWFHTFDRRLPRKIAQKGWIGVTIAPEYGGMGQGHLAKTLIIEELSRSSGAAGAIAQASMLGASMIQLFGSRRQQQRWLPHVAAGKCLPTIAVTEEESGSHIRATQLTAERRGDTYVLTGRKVYIGNSHVGHVHGVLARTGPAELTAFLVEKGTPGLRLPHHTRRLGLRGFSFGEVIFDRCRIPVSHRLGDEGQGEEVALTSSIGYGRLNLAAVALGVHQAVLDQVVAFTSARERYGKPLYELQNIKVTIGEIASALTTARLTAYHAARQIDQGQPRDDELQNAKLVNTESLRRSVRTAMEIHGAAGLLTTRPLERHLRDAECLVAPAGTSDIQRLLLADAALGQRTTHYSQRLSNRH</sequence>
<dbReference type="InterPro" id="IPR006091">
    <property type="entry name" value="Acyl-CoA_Oxase/DH_mid-dom"/>
</dbReference>
<evidence type="ECO:0000256" key="5">
    <source>
        <dbReference type="RuleBase" id="RU362125"/>
    </source>
</evidence>
<feature type="domain" description="Acyl-CoA dehydrogenase/oxidase N-terminal" evidence="8">
    <location>
        <begin position="8"/>
        <end position="120"/>
    </location>
</feature>
<dbReference type="InterPro" id="IPR046373">
    <property type="entry name" value="Acyl-CoA_Oxase/DH_mid-dom_sf"/>
</dbReference>
<evidence type="ECO:0000256" key="4">
    <source>
        <dbReference type="ARBA" id="ARBA00022827"/>
    </source>
</evidence>
<dbReference type="SUPFAM" id="SSF56645">
    <property type="entry name" value="Acyl-CoA dehydrogenase NM domain-like"/>
    <property type="match status" value="1"/>
</dbReference>
<keyword evidence="5" id="KW-0560">Oxidoreductase</keyword>
<gene>
    <name evidence="9" type="ORF">FHS40_008123</name>
</gene>
<name>A0A7W8B514_STRST</name>
<comment type="similarity">
    <text evidence="2 5">Belongs to the acyl-CoA dehydrogenase family.</text>
</comment>
<feature type="domain" description="Acyl-CoA dehydrogenase/oxidase C-terminal" evidence="6">
    <location>
        <begin position="227"/>
        <end position="376"/>
    </location>
</feature>
<dbReference type="GO" id="GO:0050660">
    <property type="term" value="F:flavin adenine dinucleotide binding"/>
    <property type="evidence" value="ECO:0007669"/>
    <property type="project" value="InterPro"/>
</dbReference>
<dbReference type="Pfam" id="PF02771">
    <property type="entry name" value="Acyl-CoA_dh_N"/>
    <property type="match status" value="1"/>
</dbReference>
<dbReference type="RefSeq" id="WP_229879599.1">
    <property type="nucleotide sequence ID" value="NZ_BMSQ01000025.1"/>
</dbReference>
<organism evidence="9 10">
    <name type="scientific">Streptomyces spectabilis</name>
    <dbReference type="NCBI Taxonomy" id="68270"/>
    <lineage>
        <taxon>Bacteria</taxon>
        <taxon>Bacillati</taxon>
        <taxon>Actinomycetota</taxon>
        <taxon>Actinomycetes</taxon>
        <taxon>Kitasatosporales</taxon>
        <taxon>Streptomycetaceae</taxon>
        <taxon>Streptomyces</taxon>
    </lineage>
</organism>
<dbReference type="Pfam" id="PF02770">
    <property type="entry name" value="Acyl-CoA_dh_M"/>
    <property type="match status" value="1"/>
</dbReference>
<dbReference type="InterPro" id="IPR009075">
    <property type="entry name" value="AcylCo_DH/oxidase_C"/>
</dbReference>
<dbReference type="InterPro" id="IPR037069">
    <property type="entry name" value="AcylCoA_DH/ox_N_sf"/>
</dbReference>
<evidence type="ECO:0000256" key="1">
    <source>
        <dbReference type="ARBA" id="ARBA00001974"/>
    </source>
</evidence>
<keyword evidence="10" id="KW-1185">Reference proteome</keyword>
<dbReference type="Proteomes" id="UP000549009">
    <property type="component" value="Unassembled WGS sequence"/>
</dbReference>
<evidence type="ECO:0000313" key="9">
    <source>
        <dbReference type="EMBL" id="MBB5108997.1"/>
    </source>
</evidence>
<dbReference type="InterPro" id="IPR013786">
    <property type="entry name" value="AcylCoA_DH/ox_N"/>
</dbReference>
<evidence type="ECO:0000259" key="7">
    <source>
        <dbReference type="Pfam" id="PF02770"/>
    </source>
</evidence>
<comment type="cofactor">
    <cofactor evidence="1 5">
        <name>FAD</name>
        <dbReference type="ChEBI" id="CHEBI:57692"/>
    </cofactor>
</comment>
<dbReference type="Gene3D" id="1.10.540.10">
    <property type="entry name" value="Acyl-CoA dehydrogenase/oxidase, N-terminal domain"/>
    <property type="match status" value="1"/>
</dbReference>
<dbReference type="PIRSF" id="PIRSF016578">
    <property type="entry name" value="HsaA"/>
    <property type="match status" value="1"/>
</dbReference>
<proteinExistence type="inferred from homology"/>
<accession>A0A7W8B514</accession>
<dbReference type="PANTHER" id="PTHR43884:SF12">
    <property type="entry name" value="ISOVALERYL-COA DEHYDROGENASE, MITOCHONDRIAL-RELATED"/>
    <property type="match status" value="1"/>
</dbReference>
<dbReference type="PANTHER" id="PTHR43884">
    <property type="entry name" value="ACYL-COA DEHYDROGENASE"/>
    <property type="match status" value="1"/>
</dbReference>